<evidence type="ECO:0000256" key="1">
    <source>
        <dbReference type="SAM" id="MobiDB-lite"/>
    </source>
</evidence>
<accession>A0A4S8MDL8</accession>
<feature type="compositionally biased region" description="Low complexity" evidence="1">
    <location>
        <begin position="47"/>
        <end position="65"/>
    </location>
</feature>
<protein>
    <submittedName>
        <fullName evidence="2">Uncharacterized protein</fullName>
    </submittedName>
</protein>
<proteinExistence type="predicted"/>
<evidence type="ECO:0000313" key="2">
    <source>
        <dbReference type="EMBL" id="THV00124.1"/>
    </source>
</evidence>
<name>A0A4S8MDL8_DENBC</name>
<feature type="region of interest" description="Disordered" evidence="1">
    <location>
        <begin position="1"/>
        <end position="65"/>
    </location>
</feature>
<gene>
    <name evidence="2" type="ORF">K435DRAFT_854984</name>
</gene>
<evidence type="ECO:0000313" key="3">
    <source>
        <dbReference type="Proteomes" id="UP000297245"/>
    </source>
</evidence>
<dbReference type="EMBL" id="ML179108">
    <property type="protein sequence ID" value="THV00124.1"/>
    <property type="molecule type" value="Genomic_DNA"/>
</dbReference>
<dbReference type="AlphaFoldDB" id="A0A4S8MDL8"/>
<sequence>MGTPDTIHTRDNLFGDGGSTFSGSSGSHGSHGGSGSGGGGNRSPTNSLADSSLGAGSESSSSGFSGAWVGRVVGLAGGGLEGKIVMPASLSRVLLRRREARLLGGGLVEIQVWL</sequence>
<keyword evidence="3" id="KW-1185">Reference proteome</keyword>
<organism evidence="2 3">
    <name type="scientific">Dendrothele bispora (strain CBS 962.96)</name>
    <dbReference type="NCBI Taxonomy" id="1314807"/>
    <lineage>
        <taxon>Eukaryota</taxon>
        <taxon>Fungi</taxon>
        <taxon>Dikarya</taxon>
        <taxon>Basidiomycota</taxon>
        <taxon>Agaricomycotina</taxon>
        <taxon>Agaricomycetes</taxon>
        <taxon>Agaricomycetidae</taxon>
        <taxon>Agaricales</taxon>
        <taxon>Agaricales incertae sedis</taxon>
        <taxon>Dendrothele</taxon>
    </lineage>
</organism>
<reference evidence="2 3" key="1">
    <citation type="journal article" date="2019" name="Nat. Ecol. Evol.">
        <title>Megaphylogeny resolves global patterns of mushroom evolution.</title>
        <authorList>
            <person name="Varga T."/>
            <person name="Krizsan K."/>
            <person name="Foldi C."/>
            <person name="Dima B."/>
            <person name="Sanchez-Garcia M."/>
            <person name="Sanchez-Ramirez S."/>
            <person name="Szollosi G.J."/>
            <person name="Szarkandi J.G."/>
            <person name="Papp V."/>
            <person name="Albert L."/>
            <person name="Andreopoulos W."/>
            <person name="Angelini C."/>
            <person name="Antonin V."/>
            <person name="Barry K.W."/>
            <person name="Bougher N.L."/>
            <person name="Buchanan P."/>
            <person name="Buyck B."/>
            <person name="Bense V."/>
            <person name="Catcheside P."/>
            <person name="Chovatia M."/>
            <person name="Cooper J."/>
            <person name="Damon W."/>
            <person name="Desjardin D."/>
            <person name="Finy P."/>
            <person name="Geml J."/>
            <person name="Haridas S."/>
            <person name="Hughes K."/>
            <person name="Justo A."/>
            <person name="Karasinski D."/>
            <person name="Kautmanova I."/>
            <person name="Kiss B."/>
            <person name="Kocsube S."/>
            <person name="Kotiranta H."/>
            <person name="LaButti K.M."/>
            <person name="Lechner B.E."/>
            <person name="Liimatainen K."/>
            <person name="Lipzen A."/>
            <person name="Lukacs Z."/>
            <person name="Mihaltcheva S."/>
            <person name="Morgado L.N."/>
            <person name="Niskanen T."/>
            <person name="Noordeloos M.E."/>
            <person name="Ohm R.A."/>
            <person name="Ortiz-Santana B."/>
            <person name="Ovrebo C."/>
            <person name="Racz N."/>
            <person name="Riley R."/>
            <person name="Savchenko A."/>
            <person name="Shiryaev A."/>
            <person name="Soop K."/>
            <person name="Spirin V."/>
            <person name="Szebenyi C."/>
            <person name="Tomsovsky M."/>
            <person name="Tulloss R.E."/>
            <person name="Uehling J."/>
            <person name="Grigoriev I.V."/>
            <person name="Vagvolgyi C."/>
            <person name="Papp T."/>
            <person name="Martin F.M."/>
            <person name="Miettinen O."/>
            <person name="Hibbett D.S."/>
            <person name="Nagy L.G."/>
        </authorList>
    </citation>
    <scope>NUCLEOTIDE SEQUENCE [LARGE SCALE GENOMIC DNA]</scope>
    <source>
        <strain evidence="2 3">CBS 962.96</strain>
    </source>
</reference>
<dbReference type="Proteomes" id="UP000297245">
    <property type="component" value="Unassembled WGS sequence"/>
</dbReference>
<feature type="compositionally biased region" description="Gly residues" evidence="1">
    <location>
        <begin position="29"/>
        <end position="41"/>
    </location>
</feature>